<dbReference type="GO" id="GO:0033017">
    <property type="term" value="C:sarcoplasmic reticulum membrane"/>
    <property type="evidence" value="ECO:0007669"/>
    <property type="project" value="TreeGrafter"/>
</dbReference>
<dbReference type="SMART" id="SM00449">
    <property type="entry name" value="SPRY"/>
    <property type="match status" value="1"/>
</dbReference>
<dbReference type="Gene3D" id="1.25.10.30">
    <property type="entry name" value="IP3 receptor type 1 binding core, RIH domain"/>
    <property type="match status" value="1"/>
</dbReference>
<proteinExistence type="predicted"/>
<protein>
    <recommendedName>
        <fullName evidence="1">SPRY domain-containing protein</fullName>
    </recommendedName>
</protein>
<comment type="caution">
    <text evidence="2">The sequence shown here is derived from an EMBL/GenBank/DDBJ whole genome shotgun (WGS) entry which is preliminary data.</text>
</comment>
<dbReference type="InterPro" id="IPR013320">
    <property type="entry name" value="ConA-like_dom_sf"/>
</dbReference>
<organism evidence="2 3">
    <name type="scientific">Albula glossodonta</name>
    <name type="common">roundjaw bonefish</name>
    <dbReference type="NCBI Taxonomy" id="121402"/>
    <lineage>
        <taxon>Eukaryota</taxon>
        <taxon>Metazoa</taxon>
        <taxon>Chordata</taxon>
        <taxon>Craniata</taxon>
        <taxon>Vertebrata</taxon>
        <taxon>Euteleostomi</taxon>
        <taxon>Actinopterygii</taxon>
        <taxon>Neopterygii</taxon>
        <taxon>Teleostei</taxon>
        <taxon>Albuliformes</taxon>
        <taxon>Albulidae</taxon>
        <taxon>Albula</taxon>
    </lineage>
</organism>
<dbReference type="Gene3D" id="1.10.490.160">
    <property type="match status" value="1"/>
</dbReference>
<dbReference type="InterPro" id="IPR015925">
    <property type="entry name" value="Ryanodine_IP3_receptor"/>
</dbReference>
<dbReference type="GO" id="GO:0042383">
    <property type="term" value="C:sarcolemma"/>
    <property type="evidence" value="ECO:0007669"/>
    <property type="project" value="TreeGrafter"/>
</dbReference>
<evidence type="ECO:0000313" key="2">
    <source>
        <dbReference type="EMBL" id="KAG9347302.1"/>
    </source>
</evidence>
<sequence length="609" mass="69207">MTQQDKNNPKLEHEEKQSRLRSLIKRQDLFKEEGMLTLLSNCIDRLNLYDSAAHFAEHAGEEAGEAWKDILNLLYELLGKRVPFTIALVTATPALIRGNRNNCTQFSRNLDWLVSKLERLESSSGILEVLHCILIESPEALNIIQKGHIKSIISLLYKHGRNYKILDVLCSLCVCNGVAVRANQNLICDHLLPKRDLLLQTQLVNDVQSMRPNIFLGVCEDSAQYKRWYFELMVDQVDHFVTSEPSHLRVGWASTKGYAPYPGGGEGWGGNGVGDDLYSYGFDGLHLWSGRVPRAVASVNQHLLTCEDVVSCCLDLGAPSISFRINGQPSRLQLCYLCSSIGLFFPRVRFLLGGRHGDFKFLPPGGYAPCYEALLPKERMRLEPVKDYKRDLDGVRDLLGTTELLSQASFVPMPVDTSQIVMPPHLENVRDKLAENIHELWGMNKIELGWTYGKDLKNKRNPRLVPYALLDERTKKSNRDSLREAIRTLIGYGYNIEPPDQESGQVVEKQSIDKIRFFRVEQTYAVKTGKWYFEFEALTGGDMRGRRFHMGSRFFGRSWNKGDVVGCMINMEDKSMIFTLNGEILITNKGSELCFTDFETEDGKHNIQL</sequence>
<dbReference type="Proteomes" id="UP000824540">
    <property type="component" value="Unassembled WGS sequence"/>
</dbReference>
<evidence type="ECO:0000259" key="1">
    <source>
        <dbReference type="SMART" id="SM00449"/>
    </source>
</evidence>
<dbReference type="OrthoDB" id="258495at2759"/>
<dbReference type="GO" id="GO:0034704">
    <property type="term" value="C:calcium channel complex"/>
    <property type="evidence" value="ECO:0007669"/>
    <property type="project" value="TreeGrafter"/>
</dbReference>
<accession>A0A8T2PCE3</accession>
<gene>
    <name evidence="2" type="ORF">JZ751_004869</name>
</gene>
<dbReference type="GO" id="GO:0005219">
    <property type="term" value="F:ryanodine-sensitive calcium-release channel activity"/>
    <property type="evidence" value="ECO:0007669"/>
    <property type="project" value="InterPro"/>
</dbReference>
<dbReference type="AlphaFoldDB" id="A0A8T2PCE3"/>
<feature type="domain" description="SPRY" evidence="1">
    <location>
        <begin position="225"/>
        <end position="365"/>
    </location>
</feature>
<name>A0A8T2PCE3_9TELE</name>
<dbReference type="Gene3D" id="2.60.120.920">
    <property type="match status" value="2"/>
</dbReference>
<dbReference type="EMBL" id="JAFBMS010000013">
    <property type="protein sequence ID" value="KAG9347302.1"/>
    <property type="molecule type" value="Genomic_DNA"/>
</dbReference>
<dbReference type="GO" id="GO:0014808">
    <property type="term" value="P:release of sequestered calcium ion into cytosol by sarcoplasmic reticulum"/>
    <property type="evidence" value="ECO:0007669"/>
    <property type="project" value="TreeGrafter"/>
</dbReference>
<dbReference type="GO" id="GO:0006941">
    <property type="term" value="P:striated muscle contraction"/>
    <property type="evidence" value="ECO:0007669"/>
    <property type="project" value="TreeGrafter"/>
</dbReference>
<dbReference type="Pfam" id="PF00622">
    <property type="entry name" value="SPRY"/>
    <property type="match status" value="2"/>
</dbReference>
<dbReference type="InterPro" id="IPR003032">
    <property type="entry name" value="Ryanodine_rcpt"/>
</dbReference>
<dbReference type="Pfam" id="PF01365">
    <property type="entry name" value="RYDR_ITPR"/>
    <property type="match status" value="1"/>
</dbReference>
<evidence type="ECO:0000313" key="3">
    <source>
        <dbReference type="Proteomes" id="UP000824540"/>
    </source>
</evidence>
<dbReference type="InterPro" id="IPR043136">
    <property type="entry name" value="B30.2/SPRY_sf"/>
</dbReference>
<dbReference type="InterPro" id="IPR000699">
    <property type="entry name" value="RIH_dom"/>
</dbReference>
<dbReference type="InterPro" id="IPR013333">
    <property type="entry name" value="Ryan_recept"/>
</dbReference>
<dbReference type="FunFam" id="2.60.120.920:FF:000002">
    <property type="entry name" value="ryanodine receptor isoform X2"/>
    <property type="match status" value="1"/>
</dbReference>
<keyword evidence="3" id="KW-1185">Reference proteome</keyword>
<reference evidence="2" key="1">
    <citation type="thesis" date="2021" institute="BYU ScholarsArchive" country="Provo, UT, USA">
        <title>Applications of and Algorithms for Genome Assembly and Genomic Analyses with an Emphasis on Marine Teleosts.</title>
        <authorList>
            <person name="Pickett B.D."/>
        </authorList>
    </citation>
    <scope>NUCLEOTIDE SEQUENCE</scope>
    <source>
        <strain evidence="2">HI-2016</strain>
    </source>
</reference>
<dbReference type="PRINTS" id="PR00795">
    <property type="entry name" value="RYANODINER"/>
</dbReference>
<dbReference type="GO" id="GO:0005790">
    <property type="term" value="C:smooth endoplasmic reticulum"/>
    <property type="evidence" value="ECO:0007669"/>
    <property type="project" value="TreeGrafter"/>
</dbReference>
<dbReference type="Pfam" id="PF02026">
    <property type="entry name" value="RyR"/>
    <property type="match status" value="1"/>
</dbReference>
<dbReference type="SUPFAM" id="SSF49899">
    <property type="entry name" value="Concanavalin A-like lectins/glucanases"/>
    <property type="match status" value="2"/>
</dbReference>
<dbReference type="InterPro" id="IPR003877">
    <property type="entry name" value="SPRY_dom"/>
</dbReference>
<dbReference type="GO" id="GO:0030018">
    <property type="term" value="C:Z disc"/>
    <property type="evidence" value="ECO:0007669"/>
    <property type="project" value="TreeGrafter"/>
</dbReference>
<dbReference type="PANTHER" id="PTHR46399">
    <property type="entry name" value="B30.2/SPRY DOMAIN-CONTAINING PROTEIN"/>
    <property type="match status" value="1"/>
</dbReference>
<dbReference type="PANTHER" id="PTHR46399:SF9">
    <property type="entry name" value="RYANODINE RECEPTOR 3"/>
    <property type="match status" value="1"/>
</dbReference>